<evidence type="ECO:0008006" key="4">
    <source>
        <dbReference type="Google" id="ProtNLM"/>
    </source>
</evidence>
<accession>A0ABN8E5S2</accession>
<comment type="caution">
    <text evidence="2">The sequence shown here is derived from an EMBL/GenBank/DDBJ whole genome shotgun (WGS) entry which is preliminary data.</text>
</comment>
<keyword evidence="3" id="KW-1185">Reference proteome</keyword>
<proteinExistence type="predicted"/>
<gene>
    <name evidence="2" type="ORF">VMF7928_02217</name>
</gene>
<evidence type="ECO:0000313" key="2">
    <source>
        <dbReference type="EMBL" id="CAH0539521.1"/>
    </source>
</evidence>
<sequence>MTVRTILSILFVSFCATSAFAKETILVIESYHAEYAWDKDFNRGIEKVIGDQYNIVNFYMDTKRVAKSEYANRAEAAWAKYKQVKPSLVILADDNALKLLGKRFESEPTLVVYLGINGSPRNYISLKSKNITGVIERPLLKRSLVTLSSILKPAPKKILVLLDDGTTSYATVENMGGKHQFRLSGVDITVKTIGAWKEWKQAVSSAKDNGYDAIIVGLYQTIKEANKPVPAEQVITWTSNNASVPPFGFWSFSVGANKTIGGLVLYGYYQGEAAAKLALKGLKQGKFSVTFPKTAEEGKLLFSKTQMKKWNISLPESLEKKATLVE</sequence>
<dbReference type="PANTHER" id="PTHR35271">
    <property type="entry name" value="ABC TRANSPORTER, SUBSTRATE-BINDING LIPOPROTEIN-RELATED"/>
    <property type="match status" value="1"/>
</dbReference>
<dbReference type="PANTHER" id="PTHR35271:SF1">
    <property type="entry name" value="ABC TRANSPORTER, SUBSTRATE-BINDING LIPOPROTEIN"/>
    <property type="match status" value="1"/>
</dbReference>
<dbReference type="Proteomes" id="UP000838748">
    <property type="component" value="Unassembled WGS sequence"/>
</dbReference>
<organism evidence="2 3">
    <name type="scientific">Vibrio marisflavi CECT 7928</name>
    <dbReference type="NCBI Taxonomy" id="634439"/>
    <lineage>
        <taxon>Bacteria</taxon>
        <taxon>Pseudomonadati</taxon>
        <taxon>Pseudomonadota</taxon>
        <taxon>Gammaproteobacteria</taxon>
        <taxon>Vibrionales</taxon>
        <taxon>Vibrionaceae</taxon>
        <taxon>Vibrio</taxon>
    </lineage>
</organism>
<feature type="signal peptide" evidence="1">
    <location>
        <begin position="1"/>
        <end position="21"/>
    </location>
</feature>
<feature type="chain" id="PRO_5046963761" description="Autoinducer 2-binding periplasmic protein LuxP" evidence="1">
    <location>
        <begin position="22"/>
        <end position="326"/>
    </location>
</feature>
<dbReference type="EMBL" id="CAKLDM010000002">
    <property type="protein sequence ID" value="CAH0539521.1"/>
    <property type="molecule type" value="Genomic_DNA"/>
</dbReference>
<evidence type="ECO:0000313" key="3">
    <source>
        <dbReference type="Proteomes" id="UP000838748"/>
    </source>
</evidence>
<dbReference type="Gene3D" id="3.40.50.2300">
    <property type="match status" value="2"/>
</dbReference>
<dbReference type="RefSeq" id="WP_237361522.1">
    <property type="nucleotide sequence ID" value="NZ_CAKLDM010000002.1"/>
</dbReference>
<evidence type="ECO:0000256" key="1">
    <source>
        <dbReference type="SAM" id="SignalP"/>
    </source>
</evidence>
<keyword evidence="1" id="KW-0732">Signal</keyword>
<dbReference type="InterPro" id="IPR007487">
    <property type="entry name" value="ABC_transpt-TYRBP-like"/>
</dbReference>
<name>A0ABN8E5S2_9VIBR</name>
<dbReference type="Pfam" id="PF04392">
    <property type="entry name" value="ABC_sub_bind"/>
    <property type="match status" value="1"/>
</dbReference>
<protein>
    <recommendedName>
        <fullName evidence="4">Autoinducer 2-binding periplasmic protein LuxP</fullName>
    </recommendedName>
</protein>
<reference evidence="2" key="1">
    <citation type="submission" date="2021-11" db="EMBL/GenBank/DDBJ databases">
        <authorList>
            <person name="Rodrigo-Torres L."/>
            <person name="Arahal R. D."/>
            <person name="Lucena T."/>
        </authorList>
    </citation>
    <scope>NUCLEOTIDE SEQUENCE</scope>
    <source>
        <strain evidence="2">CECT 7928</strain>
    </source>
</reference>